<name>A0AAQ4EK91_AMBAM</name>
<dbReference type="EMBL" id="JARKHS020014425">
    <property type="protein sequence ID" value="KAK8775176.1"/>
    <property type="molecule type" value="Genomic_DNA"/>
</dbReference>
<dbReference type="PANTHER" id="PTHR10380:SF173">
    <property type="entry name" value="CUTICULAR PROTEIN 47EF, ISOFORM C-RELATED"/>
    <property type="match status" value="1"/>
</dbReference>
<comment type="caution">
    <text evidence="3">The sequence shown here is derived from an EMBL/GenBank/DDBJ whole genome shotgun (WGS) entry which is preliminary data.</text>
</comment>
<dbReference type="Gene3D" id="3.10.50.10">
    <property type="match status" value="1"/>
</dbReference>
<dbReference type="InterPro" id="IPR050468">
    <property type="entry name" value="Cuticle_Struct_Prot"/>
</dbReference>
<dbReference type="Proteomes" id="UP001321473">
    <property type="component" value="Unassembled WGS sequence"/>
</dbReference>
<evidence type="ECO:0000256" key="2">
    <source>
        <dbReference type="PROSITE-ProRule" id="PRU00497"/>
    </source>
</evidence>
<dbReference type="InterPro" id="IPR029070">
    <property type="entry name" value="Chitinase_insertion_sf"/>
</dbReference>
<dbReference type="GO" id="GO:0008010">
    <property type="term" value="F:structural constituent of chitin-based larval cuticle"/>
    <property type="evidence" value="ECO:0007669"/>
    <property type="project" value="TreeGrafter"/>
</dbReference>
<evidence type="ECO:0000313" key="4">
    <source>
        <dbReference type="Proteomes" id="UP001321473"/>
    </source>
</evidence>
<dbReference type="GO" id="GO:0062129">
    <property type="term" value="C:chitin-based extracellular matrix"/>
    <property type="evidence" value="ECO:0007669"/>
    <property type="project" value="TreeGrafter"/>
</dbReference>
<reference evidence="3 4" key="1">
    <citation type="journal article" date="2023" name="Arcadia Sci">
        <title>De novo assembly of a long-read Amblyomma americanum tick genome.</title>
        <authorList>
            <person name="Chou S."/>
            <person name="Poskanzer K.E."/>
            <person name="Rollins M."/>
            <person name="Thuy-Boun P.S."/>
        </authorList>
    </citation>
    <scope>NUCLEOTIDE SEQUENCE [LARGE SCALE GENOMIC DNA]</scope>
    <source>
        <strain evidence="3">F_SG_1</strain>
        <tissue evidence="3">Salivary glands</tissue>
    </source>
</reference>
<protein>
    <recommendedName>
        <fullName evidence="5">Cuticle protein</fullName>
    </recommendedName>
</protein>
<keyword evidence="1 2" id="KW-0193">Cuticle</keyword>
<dbReference type="Pfam" id="PF00379">
    <property type="entry name" value="Chitin_bind_4"/>
    <property type="match status" value="1"/>
</dbReference>
<evidence type="ECO:0000256" key="1">
    <source>
        <dbReference type="ARBA" id="ARBA00022460"/>
    </source>
</evidence>
<dbReference type="PROSITE" id="PS00233">
    <property type="entry name" value="CHIT_BIND_RR_1"/>
    <property type="match status" value="1"/>
</dbReference>
<dbReference type="InterPro" id="IPR000618">
    <property type="entry name" value="Insect_cuticle"/>
</dbReference>
<sequence>MRFFSLLKPPQPAQPYSFGYDTVDEYGNQQFHSERGGADNGKIGSYGYRDINGLYRRVNYVADAKGFRATVDTNEPGTASGASADVVFNKAPVVAPVPAGAAVYVSRGVPAPYGARLPGPYLANRYGGYRRYGRYPYGPVAGAYGHIPYRRYGYSPNRPAVGGYSYGGHGFYNYGGAEYATGYAPLGYGAPIGYGTWPSGYYGYKRR</sequence>
<gene>
    <name evidence="3" type="ORF">V5799_031479</name>
</gene>
<keyword evidence="4" id="KW-1185">Reference proteome</keyword>
<evidence type="ECO:0000313" key="3">
    <source>
        <dbReference type="EMBL" id="KAK8775176.1"/>
    </source>
</evidence>
<organism evidence="3 4">
    <name type="scientific">Amblyomma americanum</name>
    <name type="common">Lone star tick</name>
    <dbReference type="NCBI Taxonomy" id="6943"/>
    <lineage>
        <taxon>Eukaryota</taxon>
        <taxon>Metazoa</taxon>
        <taxon>Ecdysozoa</taxon>
        <taxon>Arthropoda</taxon>
        <taxon>Chelicerata</taxon>
        <taxon>Arachnida</taxon>
        <taxon>Acari</taxon>
        <taxon>Parasitiformes</taxon>
        <taxon>Ixodida</taxon>
        <taxon>Ixodoidea</taxon>
        <taxon>Ixodidae</taxon>
        <taxon>Amblyomminae</taxon>
        <taxon>Amblyomma</taxon>
    </lineage>
</organism>
<dbReference type="PANTHER" id="PTHR10380">
    <property type="entry name" value="CUTICLE PROTEIN"/>
    <property type="match status" value="1"/>
</dbReference>
<dbReference type="InterPro" id="IPR031311">
    <property type="entry name" value="CHIT_BIND_RR_consensus"/>
</dbReference>
<accession>A0AAQ4EK91</accession>
<dbReference type="AlphaFoldDB" id="A0AAQ4EK91"/>
<evidence type="ECO:0008006" key="5">
    <source>
        <dbReference type="Google" id="ProtNLM"/>
    </source>
</evidence>
<proteinExistence type="predicted"/>
<dbReference type="PROSITE" id="PS51155">
    <property type="entry name" value="CHIT_BIND_RR_2"/>
    <property type="match status" value="1"/>
</dbReference>